<dbReference type="SUPFAM" id="SSF103032">
    <property type="entry name" value="Hypothetical protein YwqG"/>
    <property type="match status" value="1"/>
</dbReference>
<dbReference type="Pfam" id="PF09234">
    <property type="entry name" value="DUF1963"/>
    <property type="match status" value="1"/>
</dbReference>
<organism evidence="1 2">
    <name type="scientific">Flagellimonas marina</name>
    <dbReference type="NCBI Taxonomy" id="1775168"/>
    <lineage>
        <taxon>Bacteria</taxon>
        <taxon>Pseudomonadati</taxon>
        <taxon>Bacteroidota</taxon>
        <taxon>Flavobacteriia</taxon>
        <taxon>Flavobacteriales</taxon>
        <taxon>Flavobacteriaceae</taxon>
        <taxon>Flagellimonas</taxon>
    </lineage>
</organism>
<evidence type="ECO:0000313" key="1">
    <source>
        <dbReference type="EMBL" id="MFC4221228.1"/>
    </source>
</evidence>
<dbReference type="RefSeq" id="WP_379765571.1">
    <property type="nucleotide sequence ID" value="NZ_JBHSCL010000007.1"/>
</dbReference>
<name>A0ABV8PM31_9FLAO</name>
<dbReference type="InterPro" id="IPR035948">
    <property type="entry name" value="YwqG-like_sf"/>
</dbReference>
<evidence type="ECO:0000313" key="2">
    <source>
        <dbReference type="Proteomes" id="UP001595841"/>
    </source>
</evidence>
<gene>
    <name evidence="1" type="ORF">ACFOWS_13840</name>
</gene>
<dbReference type="Gene3D" id="2.30.320.10">
    <property type="entry name" value="YwqG-like"/>
    <property type="match status" value="1"/>
</dbReference>
<dbReference type="InterPro" id="IPR015315">
    <property type="entry name" value="DUF1963"/>
</dbReference>
<accession>A0ABV8PM31</accession>
<reference evidence="2" key="1">
    <citation type="journal article" date="2019" name="Int. J. Syst. Evol. Microbiol.">
        <title>The Global Catalogue of Microorganisms (GCM) 10K type strain sequencing project: providing services to taxonomists for standard genome sequencing and annotation.</title>
        <authorList>
            <consortium name="The Broad Institute Genomics Platform"/>
            <consortium name="The Broad Institute Genome Sequencing Center for Infectious Disease"/>
            <person name="Wu L."/>
            <person name="Ma J."/>
        </authorList>
    </citation>
    <scope>NUCLEOTIDE SEQUENCE [LARGE SCALE GENOMIC DNA]</scope>
    <source>
        <strain evidence="2">CGMCC 1.15774</strain>
    </source>
</reference>
<comment type="caution">
    <text evidence="1">The sequence shown here is derived from an EMBL/GenBank/DDBJ whole genome shotgun (WGS) entry which is preliminary data.</text>
</comment>
<dbReference type="EMBL" id="JBHSCL010000007">
    <property type="protein sequence ID" value="MFC4221228.1"/>
    <property type="molecule type" value="Genomic_DNA"/>
</dbReference>
<keyword evidence="2" id="KW-1185">Reference proteome</keyword>
<sequence length="263" mass="30400">MQGGEIQQLWESLKKTAYRPLIDNGNCHPSFSVHSKYNGYPYLRNKDDWPCCSCCGKVMPLVFQLNLSEIPVVWKENALVQYFECITRNAAGSTCEPGYPKNNSSMLRKVEIDTPTVQVPVDFNYWLGVQDSFSKIILKRISQEHSIVGWQPFDDYPSLVDFNEKMDYLNTTIGEEALDFLWENLEVLEEMEHKQCSPEDKLLGYPCWSQAEGYPRERDGEMELFFQINGLVTSNKSAIAFRDGERGMFFQNRDSGDMVFTTW</sequence>
<proteinExistence type="predicted"/>
<dbReference type="Proteomes" id="UP001595841">
    <property type="component" value="Unassembled WGS sequence"/>
</dbReference>
<protein>
    <submittedName>
        <fullName evidence="1">DUF1963 domain-containing protein</fullName>
    </submittedName>
</protein>